<evidence type="ECO:0000256" key="5">
    <source>
        <dbReference type="ARBA" id="ARBA00023163"/>
    </source>
</evidence>
<dbReference type="KEGG" id="rsi:Runsl_0168"/>
<organism evidence="8 9">
    <name type="scientific">Runella slithyformis (strain ATCC 29530 / DSM 19594 / LMG 11500 / NCIMB 11436 / LSU 4)</name>
    <dbReference type="NCBI Taxonomy" id="761193"/>
    <lineage>
        <taxon>Bacteria</taxon>
        <taxon>Pseudomonadati</taxon>
        <taxon>Bacteroidota</taxon>
        <taxon>Cytophagia</taxon>
        <taxon>Cytophagales</taxon>
        <taxon>Spirosomataceae</taxon>
        <taxon>Runella</taxon>
    </lineage>
</organism>
<dbReference type="Gene3D" id="1.10.1740.10">
    <property type="match status" value="1"/>
</dbReference>
<dbReference type="InterPro" id="IPR014284">
    <property type="entry name" value="RNA_pol_sigma-70_dom"/>
</dbReference>
<evidence type="ECO:0000256" key="1">
    <source>
        <dbReference type="ARBA" id="ARBA00010641"/>
    </source>
</evidence>
<feature type="domain" description="RNA polymerase sigma-70 region 2" evidence="6">
    <location>
        <begin position="12"/>
        <end position="76"/>
    </location>
</feature>
<dbReference type="GO" id="GO:0003677">
    <property type="term" value="F:DNA binding"/>
    <property type="evidence" value="ECO:0007669"/>
    <property type="project" value="UniProtKB-KW"/>
</dbReference>
<keyword evidence="9" id="KW-1185">Reference proteome</keyword>
<keyword evidence="5" id="KW-0804">Transcription</keyword>
<keyword evidence="2" id="KW-0805">Transcription regulation</keyword>
<accession>A0A7U3ZG81</accession>
<evidence type="ECO:0000256" key="4">
    <source>
        <dbReference type="ARBA" id="ARBA00023125"/>
    </source>
</evidence>
<dbReference type="Proteomes" id="UP000000493">
    <property type="component" value="Chromosome"/>
</dbReference>
<dbReference type="Gene3D" id="1.10.10.10">
    <property type="entry name" value="Winged helix-like DNA-binding domain superfamily/Winged helix DNA-binding domain"/>
    <property type="match status" value="1"/>
</dbReference>
<dbReference type="GO" id="GO:0016987">
    <property type="term" value="F:sigma factor activity"/>
    <property type="evidence" value="ECO:0007669"/>
    <property type="project" value="UniProtKB-KW"/>
</dbReference>
<evidence type="ECO:0000259" key="6">
    <source>
        <dbReference type="Pfam" id="PF04542"/>
    </source>
</evidence>
<proteinExistence type="inferred from homology"/>
<gene>
    <name evidence="8" type="ordered locus">Runsl_0168</name>
</gene>
<dbReference type="SUPFAM" id="SSF88946">
    <property type="entry name" value="Sigma2 domain of RNA polymerase sigma factors"/>
    <property type="match status" value="1"/>
</dbReference>
<dbReference type="RefSeq" id="WP_013925950.1">
    <property type="nucleotide sequence ID" value="NC_015703.1"/>
</dbReference>
<sequence length="182" mass="21796">MAQAKTNIVQTIKKYSKQLFGFIRQRVSSDEDAEDILQDVWYQLSSRPEVEAIEQVGSWLYRVARNRIVDGYRKQRPERLDDYGYEDDDGEVYFKDLLLADDGTPETDYLREIFWQQLMEALDELPENQRQVFIWNELEDETFQEISDRTGENIKTLISRKRYAIQHLRQRLENLYQDLTDA</sequence>
<comment type="similarity">
    <text evidence="1">Belongs to the sigma-70 factor family. ECF subfamily.</text>
</comment>
<evidence type="ECO:0000313" key="9">
    <source>
        <dbReference type="Proteomes" id="UP000000493"/>
    </source>
</evidence>
<dbReference type="InterPro" id="IPR007627">
    <property type="entry name" value="RNA_pol_sigma70_r2"/>
</dbReference>
<evidence type="ECO:0000256" key="2">
    <source>
        <dbReference type="ARBA" id="ARBA00023015"/>
    </source>
</evidence>
<evidence type="ECO:0000313" key="8">
    <source>
        <dbReference type="EMBL" id="AEI46625.1"/>
    </source>
</evidence>
<dbReference type="EMBL" id="CP002859">
    <property type="protein sequence ID" value="AEI46625.1"/>
    <property type="molecule type" value="Genomic_DNA"/>
</dbReference>
<dbReference type="InterPro" id="IPR036388">
    <property type="entry name" value="WH-like_DNA-bd_sf"/>
</dbReference>
<dbReference type="Pfam" id="PF04542">
    <property type="entry name" value="Sigma70_r2"/>
    <property type="match status" value="1"/>
</dbReference>
<dbReference type="InterPro" id="IPR039425">
    <property type="entry name" value="RNA_pol_sigma-70-like"/>
</dbReference>
<evidence type="ECO:0000256" key="3">
    <source>
        <dbReference type="ARBA" id="ARBA00023082"/>
    </source>
</evidence>
<dbReference type="AlphaFoldDB" id="A0A7U3ZG81"/>
<name>A0A7U3ZG81_RUNSL</name>
<dbReference type="Pfam" id="PF08281">
    <property type="entry name" value="Sigma70_r4_2"/>
    <property type="match status" value="1"/>
</dbReference>
<protein>
    <submittedName>
        <fullName evidence="8">RNA polymerase, sigma-24 subunit, ECF subfamily</fullName>
    </submittedName>
</protein>
<reference evidence="9" key="1">
    <citation type="submission" date="2011-06" db="EMBL/GenBank/DDBJ databases">
        <title>The complete genome of chromosome of Runella slithyformis DSM 19594.</title>
        <authorList>
            <consortium name="US DOE Joint Genome Institute (JGI-PGF)"/>
            <person name="Lucas S."/>
            <person name="Han J."/>
            <person name="Lapidus A."/>
            <person name="Bruce D."/>
            <person name="Goodwin L."/>
            <person name="Pitluck S."/>
            <person name="Peters L."/>
            <person name="Kyrpides N."/>
            <person name="Mavromatis K."/>
            <person name="Ivanova N."/>
            <person name="Ovchinnikova G."/>
            <person name="Zhang X."/>
            <person name="Misra M."/>
            <person name="Detter J.C."/>
            <person name="Tapia R."/>
            <person name="Han C."/>
            <person name="Land M."/>
            <person name="Hauser L."/>
            <person name="Markowitz V."/>
            <person name="Cheng J.-F."/>
            <person name="Hugenholtz P."/>
            <person name="Woyke T."/>
            <person name="Wu D."/>
            <person name="Tindall B."/>
            <person name="Faehrich R."/>
            <person name="Brambilla E."/>
            <person name="Klenk H.-P."/>
            <person name="Eisen J.A."/>
        </authorList>
    </citation>
    <scope>NUCLEOTIDE SEQUENCE [LARGE SCALE GENOMIC DNA]</scope>
    <source>
        <strain evidence="9">ATCC 29530 / DSM 19594 / LMG 11500 / NCIMB 11436 / LSU 4</strain>
    </source>
</reference>
<dbReference type="SUPFAM" id="SSF88659">
    <property type="entry name" value="Sigma3 and sigma4 domains of RNA polymerase sigma factors"/>
    <property type="match status" value="1"/>
</dbReference>
<dbReference type="GO" id="GO:0006352">
    <property type="term" value="P:DNA-templated transcription initiation"/>
    <property type="evidence" value="ECO:0007669"/>
    <property type="project" value="InterPro"/>
</dbReference>
<dbReference type="InterPro" id="IPR013249">
    <property type="entry name" value="RNA_pol_sigma70_r4_t2"/>
</dbReference>
<dbReference type="PANTHER" id="PTHR43133:SF8">
    <property type="entry name" value="RNA POLYMERASE SIGMA FACTOR HI_1459-RELATED"/>
    <property type="match status" value="1"/>
</dbReference>
<keyword evidence="3" id="KW-0731">Sigma factor</keyword>
<keyword evidence="4" id="KW-0238">DNA-binding</keyword>
<dbReference type="NCBIfam" id="TIGR02937">
    <property type="entry name" value="sigma70-ECF"/>
    <property type="match status" value="1"/>
</dbReference>
<dbReference type="PANTHER" id="PTHR43133">
    <property type="entry name" value="RNA POLYMERASE ECF-TYPE SIGMA FACTO"/>
    <property type="match status" value="1"/>
</dbReference>
<dbReference type="InterPro" id="IPR013325">
    <property type="entry name" value="RNA_pol_sigma_r2"/>
</dbReference>
<reference evidence="8 9" key="2">
    <citation type="journal article" date="2012" name="Stand. Genomic Sci.">
        <title>Complete genome sequence of the aquatic bacterium Runella slithyformis type strain (LSU 4(T)).</title>
        <authorList>
            <person name="Copeland A."/>
            <person name="Zhang X."/>
            <person name="Misra M."/>
            <person name="Lapidus A."/>
            <person name="Nolan M."/>
            <person name="Lucas S."/>
            <person name="Deshpande S."/>
            <person name="Cheng J.F."/>
            <person name="Tapia R."/>
            <person name="Goodwin L.A."/>
            <person name="Pitluck S."/>
            <person name="Liolios K."/>
            <person name="Pagani I."/>
            <person name="Ivanova N."/>
            <person name="Mikhailova N."/>
            <person name="Pati A."/>
            <person name="Chen A."/>
            <person name="Palaniappan K."/>
            <person name="Land M."/>
            <person name="Hauser L."/>
            <person name="Pan C."/>
            <person name="Jeffries C.D."/>
            <person name="Detter J.C."/>
            <person name="Brambilla E.M."/>
            <person name="Rohde M."/>
            <person name="Djao O.D."/>
            <person name="Goker M."/>
            <person name="Sikorski J."/>
            <person name="Tindall B.J."/>
            <person name="Woyke T."/>
            <person name="Bristow J."/>
            <person name="Eisen J.A."/>
            <person name="Markowitz V."/>
            <person name="Hugenholtz P."/>
            <person name="Kyrpides N.C."/>
            <person name="Klenk H.P."/>
            <person name="Mavromatis K."/>
        </authorList>
    </citation>
    <scope>NUCLEOTIDE SEQUENCE [LARGE SCALE GENOMIC DNA]</scope>
    <source>
        <strain evidence="9">ATCC 29530 / DSM 19594 / LMG 11500 / NCIMB 11436 / LSU 4</strain>
    </source>
</reference>
<feature type="domain" description="RNA polymerase sigma factor 70 region 4 type 2" evidence="7">
    <location>
        <begin position="116"/>
        <end position="157"/>
    </location>
</feature>
<evidence type="ECO:0000259" key="7">
    <source>
        <dbReference type="Pfam" id="PF08281"/>
    </source>
</evidence>
<dbReference type="InterPro" id="IPR013324">
    <property type="entry name" value="RNA_pol_sigma_r3/r4-like"/>
</dbReference>
<dbReference type="CDD" id="cd06171">
    <property type="entry name" value="Sigma70_r4"/>
    <property type="match status" value="1"/>
</dbReference>